<keyword evidence="2" id="KW-1185">Reference proteome</keyword>
<gene>
    <name evidence="1" type="ORF">LTR37_008957</name>
</gene>
<reference evidence="1" key="1">
    <citation type="submission" date="2023-07" db="EMBL/GenBank/DDBJ databases">
        <title>Black Yeasts Isolated from many extreme environments.</title>
        <authorList>
            <person name="Coleine C."/>
            <person name="Stajich J.E."/>
            <person name="Selbmann L."/>
        </authorList>
    </citation>
    <scope>NUCLEOTIDE SEQUENCE</scope>
    <source>
        <strain evidence="1">CCFEE 5714</strain>
    </source>
</reference>
<dbReference type="Proteomes" id="UP001281147">
    <property type="component" value="Unassembled WGS sequence"/>
</dbReference>
<sequence>MEARWSDDDDEVEDAVDEVFPYGIVDDILGETTITPSNTSRSEMMLMPSGKLVSLYRGLHRIRLKIRPDNITWPKVDDRWTDMTRTMYQTVGCSDG</sequence>
<proteinExistence type="predicted"/>
<evidence type="ECO:0000313" key="1">
    <source>
        <dbReference type="EMBL" id="KAK3712693.1"/>
    </source>
</evidence>
<dbReference type="EMBL" id="JAUTXU010000068">
    <property type="protein sequence ID" value="KAK3712693.1"/>
    <property type="molecule type" value="Genomic_DNA"/>
</dbReference>
<comment type="caution">
    <text evidence="1">The sequence shown here is derived from an EMBL/GenBank/DDBJ whole genome shotgun (WGS) entry which is preliminary data.</text>
</comment>
<organism evidence="1 2">
    <name type="scientific">Vermiconidia calcicola</name>
    <dbReference type="NCBI Taxonomy" id="1690605"/>
    <lineage>
        <taxon>Eukaryota</taxon>
        <taxon>Fungi</taxon>
        <taxon>Dikarya</taxon>
        <taxon>Ascomycota</taxon>
        <taxon>Pezizomycotina</taxon>
        <taxon>Dothideomycetes</taxon>
        <taxon>Dothideomycetidae</taxon>
        <taxon>Mycosphaerellales</taxon>
        <taxon>Extremaceae</taxon>
        <taxon>Vermiconidia</taxon>
    </lineage>
</organism>
<name>A0ACC3NAC1_9PEZI</name>
<protein>
    <submittedName>
        <fullName evidence="1">Uncharacterized protein</fullName>
    </submittedName>
</protein>
<evidence type="ECO:0000313" key="2">
    <source>
        <dbReference type="Proteomes" id="UP001281147"/>
    </source>
</evidence>
<accession>A0ACC3NAC1</accession>